<reference evidence="8 9" key="1">
    <citation type="submission" date="2016-10" db="EMBL/GenBank/DDBJ databases">
        <authorList>
            <person name="de Groot N.N."/>
        </authorList>
    </citation>
    <scope>NUCLEOTIDE SEQUENCE [LARGE SCALE GENOMIC DNA]</scope>
    <source>
        <strain evidence="8 9">DSM 2179</strain>
    </source>
</reference>
<dbReference type="GO" id="GO:0009307">
    <property type="term" value="P:DNA restriction-modification system"/>
    <property type="evidence" value="ECO:0007669"/>
    <property type="project" value="UniProtKB-KW"/>
</dbReference>
<name>A0A1H6V6J1_9FIRM</name>
<dbReference type="Gene3D" id="3.90.120.10">
    <property type="entry name" value="DNA Methylase, subunit A, domain 2"/>
    <property type="match status" value="1"/>
</dbReference>
<dbReference type="PANTHER" id="PTHR10629">
    <property type="entry name" value="CYTOSINE-SPECIFIC METHYLTRANSFERASE"/>
    <property type="match status" value="1"/>
</dbReference>
<dbReference type="PANTHER" id="PTHR10629:SF52">
    <property type="entry name" value="DNA (CYTOSINE-5)-METHYLTRANSFERASE 1"/>
    <property type="match status" value="1"/>
</dbReference>
<dbReference type="PRINTS" id="PR00105">
    <property type="entry name" value="C5METTRFRASE"/>
</dbReference>
<evidence type="ECO:0000256" key="5">
    <source>
        <dbReference type="PROSITE-ProRule" id="PRU01016"/>
    </source>
</evidence>
<dbReference type="GO" id="GO:0003677">
    <property type="term" value="F:DNA binding"/>
    <property type="evidence" value="ECO:0007669"/>
    <property type="project" value="TreeGrafter"/>
</dbReference>
<organism evidence="8 9">
    <name type="scientific">Propionispira arboris</name>
    <dbReference type="NCBI Taxonomy" id="84035"/>
    <lineage>
        <taxon>Bacteria</taxon>
        <taxon>Bacillati</taxon>
        <taxon>Bacillota</taxon>
        <taxon>Negativicutes</taxon>
        <taxon>Selenomonadales</taxon>
        <taxon>Selenomonadaceae</taxon>
        <taxon>Propionispira</taxon>
    </lineage>
</organism>
<dbReference type="Gene3D" id="3.40.50.150">
    <property type="entry name" value="Vaccinia Virus protein VP39"/>
    <property type="match status" value="1"/>
</dbReference>
<keyword evidence="1 5" id="KW-0489">Methyltransferase</keyword>
<accession>A0A1H6V6J1</accession>
<protein>
    <recommendedName>
        <fullName evidence="7">Cytosine-specific methyltransferase</fullName>
        <ecNumber evidence="7">2.1.1.37</ecNumber>
    </recommendedName>
</protein>
<dbReference type="STRING" id="84035.SAMN05660742_102229"/>
<dbReference type="PROSITE" id="PS00094">
    <property type="entry name" value="C5_MTASE_1"/>
    <property type="match status" value="1"/>
</dbReference>
<evidence type="ECO:0000313" key="9">
    <source>
        <dbReference type="Proteomes" id="UP000199662"/>
    </source>
</evidence>
<dbReference type="InterPro" id="IPR050390">
    <property type="entry name" value="C5-Methyltransferase"/>
</dbReference>
<dbReference type="GO" id="GO:0003886">
    <property type="term" value="F:DNA (cytosine-5-)-methyltransferase activity"/>
    <property type="evidence" value="ECO:0007669"/>
    <property type="project" value="UniProtKB-EC"/>
</dbReference>
<evidence type="ECO:0000313" key="8">
    <source>
        <dbReference type="EMBL" id="SEJ00141.1"/>
    </source>
</evidence>
<evidence type="ECO:0000256" key="6">
    <source>
        <dbReference type="RuleBase" id="RU000416"/>
    </source>
</evidence>
<gene>
    <name evidence="8" type="ORF">SAMN05660742_102229</name>
</gene>
<keyword evidence="3 5" id="KW-0949">S-adenosyl-L-methionine</keyword>
<evidence type="ECO:0000256" key="2">
    <source>
        <dbReference type="ARBA" id="ARBA00022679"/>
    </source>
</evidence>
<dbReference type="GO" id="GO:0044027">
    <property type="term" value="P:negative regulation of gene expression via chromosomal CpG island methylation"/>
    <property type="evidence" value="ECO:0007669"/>
    <property type="project" value="TreeGrafter"/>
</dbReference>
<dbReference type="EMBL" id="FNZK01000002">
    <property type="protein sequence ID" value="SEJ00141.1"/>
    <property type="molecule type" value="Genomic_DNA"/>
</dbReference>
<comment type="catalytic activity">
    <reaction evidence="7">
        <text>a 2'-deoxycytidine in DNA + S-adenosyl-L-methionine = a 5-methyl-2'-deoxycytidine in DNA + S-adenosyl-L-homocysteine + H(+)</text>
        <dbReference type="Rhea" id="RHEA:13681"/>
        <dbReference type="Rhea" id="RHEA-COMP:11369"/>
        <dbReference type="Rhea" id="RHEA-COMP:11370"/>
        <dbReference type="ChEBI" id="CHEBI:15378"/>
        <dbReference type="ChEBI" id="CHEBI:57856"/>
        <dbReference type="ChEBI" id="CHEBI:59789"/>
        <dbReference type="ChEBI" id="CHEBI:85452"/>
        <dbReference type="ChEBI" id="CHEBI:85454"/>
        <dbReference type="EC" id="2.1.1.37"/>
    </reaction>
</comment>
<evidence type="ECO:0000256" key="3">
    <source>
        <dbReference type="ARBA" id="ARBA00022691"/>
    </source>
</evidence>
<dbReference type="NCBIfam" id="TIGR00675">
    <property type="entry name" value="dcm"/>
    <property type="match status" value="1"/>
</dbReference>
<sequence length="350" mass="39181">MIFKLGELFCGPGGIALGATKADIGLDDFKIIHEWANDYDKSTCDTYVNNICREHPESVICGDVRTLNIESLSPIDALAFGFPCNDFSVVGEQKGFDGTFGPLYTYGVKVLKCFQPQWFLAENVGGLRSANGGDAFDTILADLRDAGYRVYPHLYKFEEYGIPQARHRVIIIGIRNDLPHEFKVPSPEIYANIDNSCRKALEDPPIPENAYNNEITKQSSTVIERLNHILPGQNVFTADLPEHLKLKIKGAKISQIYKRLDPEKPAYTVTGSGGGGTHMYHYDEPRALTNRERARLQTFPDWYEFLGSKEAVRKQIGMAVPRLGAQIIFEAVLRTFAGLEYPNIVCNIKK</sequence>
<evidence type="ECO:0000256" key="4">
    <source>
        <dbReference type="ARBA" id="ARBA00022747"/>
    </source>
</evidence>
<dbReference type="PROSITE" id="PS51679">
    <property type="entry name" value="SAM_MT_C5"/>
    <property type="match status" value="1"/>
</dbReference>
<proteinExistence type="inferred from homology"/>
<dbReference type="EC" id="2.1.1.37" evidence="7"/>
<keyword evidence="2 5" id="KW-0808">Transferase</keyword>
<evidence type="ECO:0000256" key="1">
    <source>
        <dbReference type="ARBA" id="ARBA00022603"/>
    </source>
</evidence>
<dbReference type="Pfam" id="PF00145">
    <property type="entry name" value="DNA_methylase"/>
    <property type="match status" value="1"/>
</dbReference>
<comment type="similarity">
    <text evidence="5 6">Belongs to the class I-like SAM-binding methyltransferase superfamily. C5-methyltransferase family.</text>
</comment>
<keyword evidence="4" id="KW-0680">Restriction system</keyword>
<dbReference type="Proteomes" id="UP000199662">
    <property type="component" value="Unassembled WGS sequence"/>
</dbReference>
<keyword evidence="9" id="KW-1185">Reference proteome</keyword>
<dbReference type="GO" id="GO:0032259">
    <property type="term" value="P:methylation"/>
    <property type="evidence" value="ECO:0007669"/>
    <property type="project" value="UniProtKB-KW"/>
</dbReference>
<dbReference type="CDD" id="cd00315">
    <property type="entry name" value="Cyt_C5_DNA_methylase"/>
    <property type="match status" value="1"/>
</dbReference>
<evidence type="ECO:0000256" key="7">
    <source>
        <dbReference type="RuleBase" id="RU000417"/>
    </source>
</evidence>
<dbReference type="RefSeq" id="WP_091829105.1">
    <property type="nucleotide sequence ID" value="NZ_FNZK01000002.1"/>
</dbReference>
<dbReference type="InterPro" id="IPR001525">
    <property type="entry name" value="C5_MeTfrase"/>
</dbReference>
<dbReference type="InterPro" id="IPR018117">
    <property type="entry name" value="C5_DNA_meth_AS"/>
</dbReference>
<dbReference type="AlphaFoldDB" id="A0A1H6V6J1"/>
<dbReference type="InterPro" id="IPR029063">
    <property type="entry name" value="SAM-dependent_MTases_sf"/>
</dbReference>
<feature type="active site" evidence="5">
    <location>
        <position position="84"/>
    </location>
</feature>
<dbReference type="SUPFAM" id="SSF53335">
    <property type="entry name" value="S-adenosyl-L-methionine-dependent methyltransferases"/>
    <property type="match status" value="1"/>
</dbReference>